<keyword evidence="2" id="KW-0862">Zinc</keyword>
<dbReference type="InterPro" id="IPR013083">
    <property type="entry name" value="Znf_RING/FYVE/PHD"/>
</dbReference>
<accession>A0AAE0VJP9</accession>
<feature type="region of interest" description="Disordered" evidence="4">
    <location>
        <begin position="238"/>
        <end position="289"/>
    </location>
</feature>
<evidence type="ECO:0000256" key="3">
    <source>
        <dbReference type="PROSITE-ProRule" id="PRU00175"/>
    </source>
</evidence>
<evidence type="ECO:0000313" key="8">
    <source>
        <dbReference type="Proteomes" id="UP001195483"/>
    </source>
</evidence>
<dbReference type="Gene3D" id="3.30.40.10">
    <property type="entry name" value="Zinc/RING finger domain, C3HC4 (zinc finger)"/>
    <property type="match status" value="1"/>
</dbReference>
<keyword evidence="5" id="KW-0812">Transmembrane</keyword>
<evidence type="ECO:0000259" key="6">
    <source>
        <dbReference type="PROSITE" id="PS50089"/>
    </source>
</evidence>
<evidence type="ECO:0000256" key="1">
    <source>
        <dbReference type="ARBA" id="ARBA00022771"/>
    </source>
</evidence>
<comment type="caution">
    <text evidence="7">The sequence shown here is derived from an EMBL/GenBank/DDBJ whole genome shotgun (WGS) entry which is preliminary data.</text>
</comment>
<gene>
    <name evidence="7" type="ORF">CHS0354_001514</name>
</gene>
<dbReference type="CDD" id="cd16787">
    <property type="entry name" value="mRING-HC-C3HC5_CGRF1"/>
    <property type="match status" value="1"/>
</dbReference>
<feature type="domain" description="RING-type" evidence="6">
    <location>
        <begin position="375"/>
        <end position="410"/>
    </location>
</feature>
<dbReference type="GO" id="GO:0030308">
    <property type="term" value="P:negative regulation of cell growth"/>
    <property type="evidence" value="ECO:0007669"/>
    <property type="project" value="TreeGrafter"/>
</dbReference>
<proteinExistence type="predicted"/>
<feature type="compositionally biased region" description="Polar residues" evidence="4">
    <location>
        <begin position="245"/>
        <end position="270"/>
    </location>
</feature>
<evidence type="ECO:0000256" key="4">
    <source>
        <dbReference type="SAM" id="MobiDB-lite"/>
    </source>
</evidence>
<protein>
    <recommendedName>
        <fullName evidence="6">RING-type domain-containing protein</fullName>
    </recommendedName>
</protein>
<reference evidence="7" key="2">
    <citation type="journal article" date="2021" name="Genome Biol. Evol.">
        <title>Developing a high-quality reference genome for a parasitic bivalve with doubly uniparental inheritance (Bivalvia: Unionida).</title>
        <authorList>
            <person name="Smith C.H."/>
        </authorList>
    </citation>
    <scope>NUCLEOTIDE SEQUENCE</scope>
    <source>
        <strain evidence="7">CHS0354</strain>
        <tissue evidence="7">Mantle</tissue>
    </source>
</reference>
<keyword evidence="5" id="KW-1133">Transmembrane helix</keyword>
<keyword evidence="8" id="KW-1185">Reference proteome</keyword>
<dbReference type="Proteomes" id="UP001195483">
    <property type="component" value="Unassembled WGS sequence"/>
</dbReference>
<keyword evidence="1 3" id="KW-0863">Zinc-finger</keyword>
<name>A0AAE0VJP9_9BIVA</name>
<evidence type="ECO:0000313" key="7">
    <source>
        <dbReference type="EMBL" id="KAK3580394.1"/>
    </source>
</evidence>
<reference evidence="7" key="1">
    <citation type="journal article" date="2021" name="Genome Biol. Evol.">
        <title>A High-Quality Reference Genome for a Parasitic Bivalve with Doubly Uniparental Inheritance (Bivalvia: Unionida).</title>
        <authorList>
            <person name="Smith C.H."/>
        </authorList>
    </citation>
    <scope>NUCLEOTIDE SEQUENCE</scope>
    <source>
        <strain evidence="7">CHS0354</strain>
    </source>
</reference>
<evidence type="ECO:0000256" key="2">
    <source>
        <dbReference type="ARBA" id="ARBA00022833"/>
    </source>
</evidence>
<keyword evidence="5" id="KW-0472">Membrane</keyword>
<dbReference type="InterPro" id="IPR042496">
    <property type="entry name" value="CGRF1"/>
</dbReference>
<reference evidence="7" key="3">
    <citation type="submission" date="2023-05" db="EMBL/GenBank/DDBJ databases">
        <authorList>
            <person name="Smith C.H."/>
        </authorList>
    </citation>
    <scope>NUCLEOTIDE SEQUENCE</scope>
    <source>
        <strain evidence="7">CHS0354</strain>
        <tissue evidence="7">Mantle</tissue>
    </source>
</reference>
<keyword evidence="1 3" id="KW-0479">Metal-binding</keyword>
<dbReference type="EMBL" id="JAEAOA010000142">
    <property type="protein sequence ID" value="KAK3580394.1"/>
    <property type="molecule type" value="Genomic_DNA"/>
</dbReference>
<dbReference type="SUPFAM" id="SSF57850">
    <property type="entry name" value="RING/U-box"/>
    <property type="match status" value="1"/>
</dbReference>
<dbReference type="GO" id="GO:0008270">
    <property type="term" value="F:zinc ion binding"/>
    <property type="evidence" value="ECO:0007669"/>
    <property type="project" value="UniProtKB-KW"/>
</dbReference>
<organism evidence="7 8">
    <name type="scientific">Potamilus streckersoni</name>
    <dbReference type="NCBI Taxonomy" id="2493646"/>
    <lineage>
        <taxon>Eukaryota</taxon>
        <taxon>Metazoa</taxon>
        <taxon>Spiralia</taxon>
        <taxon>Lophotrochozoa</taxon>
        <taxon>Mollusca</taxon>
        <taxon>Bivalvia</taxon>
        <taxon>Autobranchia</taxon>
        <taxon>Heteroconchia</taxon>
        <taxon>Palaeoheterodonta</taxon>
        <taxon>Unionida</taxon>
        <taxon>Unionoidea</taxon>
        <taxon>Unionidae</taxon>
        <taxon>Ambleminae</taxon>
        <taxon>Lampsilini</taxon>
        <taxon>Potamilus</taxon>
    </lineage>
</organism>
<feature type="compositionally biased region" description="Polar residues" evidence="4">
    <location>
        <begin position="278"/>
        <end position="289"/>
    </location>
</feature>
<dbReference type="AlphaFoldDB" id="A0AAE0VJP9"/>
<dbReference type="PROSITE" id="PS50089">
    <property type="entry name" value="ZF_RING_2"/>
    <property type="match status" value="1"/>
</dbReference>
<dbReference type="PANTHER" id="PTHR15379">
    <property type="entry name" value="CELL GROWTH REGULATOR WITH RING FINGER DOMAIN PROTEIN 1"/>
    <property type="match status" value="1"/>
</dbReference>
<dbReference type="InterPro" id="IPR001841">
    <property type="entry name" value="Znf_RING"/>
</dbReference>
<sequence>MVDVAQLSLFANYSNFYSILTVLVCFIVMVVFILRLNGENLLSSSPIHYNRAIEKQIVGLENPFSVLIQKDVVSSLQAGIYLEISLLKTCLMSVLWGVNIEDFQKVLYWSSKTIIQQLNSGEILKGSYLHKTDTKRLISNGETIQKYYPCPEVVTEETLGPPQRKLYPVVIIAGIDNSKDQMDKEDIVVAFTIIHLKDSMCPLDSHIVYQFLKTSNNQLLSLQPIFLVSPEVSESDVSMMERSPHFSSGASKNGPSQPSTQSPERYTSPSGGEWIAGSTCNNAERSSHNQSNLQMIGNVVASHDTEHFTSSCIKSSLSASKTEYHCQTLERSDIKEFAKAEDDEHEIRNHVKDTIKSCNQRSGSNHVDGQDYGECIVCQTAQIDYALLPCRHACICHKCFKLLDRCPICRGYIESYFKMRNFTPDEELQLPATPIFTRISDFFSLQNWEQFNRRLNEYLGFN</sequence>
<dbReference type="PANTHER" id="PTHR15379:SF2">
    <property type="entry name" value="CELL GROWTH REGULATOR WITH RING FINGER DOMAIN PROTEIN 1"/>
    <property type="match status" value="1"/>
</dbReference>
<feature type="transmembrane region" description="Helical" evidence="5">
    <location>
        <begin position="16"/>
        <end position="34"/>
    </location>
</feature>
<dbReference type="Pfam" id="PF13920">
    <property type="entry name" value="zf-C3HC4_3"/>
    <property type="match status" value="1"/>
</dbReference>
<evidence type="ECO:0000256" key="5">
    <source>
        <dbReference type="SAM" id="Phobius"/>
    </source>
</evidence>